<evidence type="ECO:0000313" key="13">
    <source>
        <dbReference type="EMBL" id="KZV82398.1"/>
    </source>
</evidence>
<dbReference type="InterPro" id="IPR054497">
    <property type="entry name" value="LPMO_AA14"/>
</dbReference>
<evidence type="ECO:0000256" key="1">
    <source>
        <dbReference type="ARBA" id="ARBA00001973"/>
    </source>
</evidence>
<evidence type="ECO:0000256" key="11">
    <source>
        <dbReference type="ARBA" id="ARBA00046340"/>
    </source>
</evidence>
<name>A0A165CG99_EXIGL</name>
<organism evidence="13 14">
    <name type="scientific">Exidia glandulosa HHB12029</name>
    <dbReference type="NCBI Taxonomy" id="1314781"/>
    <lineage>
        <taxon>Eukaryota</taxon>
        <taxon>Fungi</taxon>
        <taxon>Dikarya</taxon>
        <taxon>Basidiomycota</taxon>
        <taxon>Agaricomycotina</taxon>
        <taxon>Agaricomycetes</taxon>
        <taxon>Auriculariales</taxon>
        <taxon>Exidiaceae</taxon>
        <taxon>Exidia</taxon>
    </lineage>
</organism>
<dbReference type="GO" id="GO:0046872">
    <property type="term" value="F:metal ion binding"/>
    <property type="evidence" value="ECO:0007669"/>
    <property type="project" value="UniProtKB-KW"/>
</dbReference>
<keyword evidence="5 12" id="KW-0732">Signal</keyword>
<proteinExistence type="inferred from homology"/>
<dbReference type="GO" id="GO:0005576">
    <property type="term" value="C:extracellular region"/>
    <property type="evidence" value="ECO:0007669"/>
    <property type="project" value="UniProtKB-SubCell"/>
</dbReference>
<evidence type="ECO:0000256" key="8">
    <source>
        <dbReference type="ARBA" id="ARBA00023033"/>
    </source>
</evidence>
<comment type="similarity">
    <text evidence="11">Belongs to the polysaccharide monooxygenase AA14 family.</text>
</comment>
<dbReference type="Proteomes" id="UP000077266">
    <property type="component" value="Unassembled WGS sequence"/>
</dbReference>
<evidence type="ECO:0000256" key="5">
    <source>
        <dbReference type="ARBA" id="ARBA00022729"/>
    </source>
</evidence>
<keyword evidence="7" id="KW-0186">Copper</keyword>
<dbReference type="InParanoid" id="A0A165CG99"/>
<keyword evidence="8" id="KW-0503">Monooxygenase</keyword>
<keyword evidence="10" id="KW-0325">Glycoprotein</keyword>
<dbReference type="OrthoDB" id="2019572at2759"/>
<evidence type="ECO:0000256" key="9">
    <source>
        <dbReference type="ARBA" id="ARBA00023157"/>
    </source>
</evidence>
<dbReference type="GO" id="GO:0004497">
    <property type="term" value="F:monooxygenase activity"/>
    <property type="evidence" value="ECO:0007669"/>
    <property type="project" value="UniProtKB-KW"/>
</dbReference>
<comment type="subcellular location">
    <subcellularLocation>
        <location evidence="2">Secreted</location>
    </subcellularLocation>
</comment>
<evidence type="ECO:0000256" key="2">
    <source>
        <dbReference type="ARBA" id="ARBA00004613"/>
    </source>
</evidence>
<keyword evidence="9" id="KW-1015">Disulfide bond</keyword>
<keyword evidence="4" id="KW-0479">Metal-binding</keyword>
<protein>
    <submittedName>
        <fullName evidence="13">Uncharacterized protein</fullName>
    </submittedName>
</protein>
<dbReference type="EMBL" id="KV426327">
    <property type="protein sequence ID" value="KZV82398.1"/>
    <property type="molecule type" value="Genomic_DNA"/>
</dbReference>
<dbReference type="Pfam" id="PF22810">
    <property type="entry name" value="LPMO_AA14"/>
    <property type="match status" value="1"/>
</dbReference>
<accession>A0A165CG99</accession>
<reference evidence="13 14" key="1">
    <citation type="journal article" date="2016" name="Mol. Biol. Evol.">
        <title>Comparative Genomics of Early-Diverging Mushroom-Forming Fungi Provides Insights into the Origins of Lignocellulose Decay Capabilities.</title>
        <authorList>
            <person name="Nagy L.G."/>
            <person name="Riley R."/>
            <person name="Tritt A."/>
            <person name="Adam C."/>
            <person name="Daum C."/>
            <person name="Floudas D."/>
            <person name="Sun H."/>
            <person name="Yadav J.S."/>
            <person name="Pangilinan J."/>
            <person name="Larsson K.H."/>
            <person name="Matsuura K."/>
            <person name="Barry K."/>
            <person name="Labutti K."/>
            <person name="Kuo R."/>
            <person name="Ohm R.A."/>
            <person name="Bhattacharya S.S."/>
            <person name="Shirouzu T."/>
            <person name="Yoshinaga Y."/>
            <person name="Martin F.M."/>
            <person name="Grigoriev I.V."/>
            <person name="Hibbett D.S."/>
        </authorList>
    </citation>
    <scope>NUCLEOTIDE SEQUENCE [LARGE SCALE GENOMIC DNA]</scope>
    <source>
        <strain evidence="13 14">HHB12029</strain>
    </source>
</reference>
<keyword evidence="6" id="KW-0560">Oxidoreductase</keyword>
<evidence type="ECO:0000256" key="4">
    <source>
        <dbReference type="ARBA" id="ARBA00022723"/>
    </source>
</evidence>
<dbReference type="STRING" id="1314781.A0A165CG99"/>
<evidence type="ECO:0000256" key="7">
    <source>
        <dbReference type="ARBA" id="ARBA00023008"/>
    </source>
</evidence>
<evidence type="ECO:0000256" key="3">
    <source>
        <dbReference type="ARBA" id="ARBA00022525"/>
    </source>
</evidence>
<evidence type="ECO:0000256" key="6">
    <source>
        <dbReference type="ARBA" id="ARBA00023002"/>
    </source>
</evidence>
<keyword evidence="3" id="KW-0964">Secreted</keyword>
<keyword evidence="14" id="KW-1185">Reference proteome</keyword>
<dbReference type="AlphaFoldDB" id="A0A165CG99"/>
<evidence type="ECO:0000256" key="10">
    <source>
        <dbReference type="ARBA" id="ARBA00023180"/>
    </source>
</evidence>
<feature type="signal peptide" evidence="12">
    <location>
        <begin position="1"/>
        <end position="18"/>
    </location>
</feature>
<gene>
    <name evidence="13" type="ORF">EXIGLDRAFT_346376</name>
</gene>
<evidence type="ECO:0000256" key="12">
    <source>
        <dbReference type="SAM" id="SignalP"/>
    </source>
</evidence>
<feature type="chain" id="PRO_5007856025" evidence="12">
    <location>
        <begin position="19"/>
        <end position="314"/>
    </location>
</feature>
<sequence>MFTSLALAILAASGAVNGHMLAWSKGMYCRNGYSNEDQPNASEPVEPLIGLHYKDWFMHGKCRNYPPPPGEFLDLPAGGSFTVEIAANRAFTTLSYNGTKTSDWGDGKDHPVGYGDRRIDQHFPLTELGCISSPNMHCKNEDDAAGTVFAISYNSDMGKVNMDNLVVFTVAEKTPYKRIATYQVPKLMPACPPEGCICAWGWVPNHCGQANEYMAGYRCRVTNVQPDAKPLGKPKNPVWCEGEPDKCVKGPKKMSYGYQLEGNTVNPVEDTPQADGQWKSWGYNMKLGFAHGAQNDIFVDAAPVRSFRLMVVLL</sequence>
<evidence type="ECO:0000313" key="14">
    <source>
        <dbReference type="Proteomes" id="UP000077266"/>
    </source>
</evidence>
<comment type="cofactor">
    <cofactor evidence="1">
        <name>Cu(2+)</name>
        <dbReference type="ChEBI" id="CHEBI:29036"/>
    </cofactor>
</comment>